<dbReference type="GeneID" id="36399346"/>
<reference evidence="3" key="1">
    <citation type="submission" date="2014-09" db="EMBL/GenBank/DDBJ databases">
        <authorList>
            <person name="Sharma Rahul"/>
            <person name="Thines Marco"/>
        </authorList>
    </citation>
    <scope>NUCLEOTIDE SEQUENCE [LARGE SCALE GENOMIC DNA]</scope>
</reference>
<organism evidence="2 3">
    <name type="scientific">Plasmopara halstedii</name>
    <name type="common">Downy mildew of sunflower</name>
    <dbReference type="NCBI Taxonomy" id="4781"/>
    <lineage>
        <taxon>Eukaryota</taxon>
        <taxon>Sar</taxon>
        <taxon>Stramenopiles</taxon>
        <taxon>Oomycota</taxon>
        <taxon>Peronosporomycetes</taxon>
        <taxon>Peronosporales</taxon>
        <taxon>Peronosporaceae</taxon>
        <taxon>Plasmopara</taxon>
    </lineage>
</organism>
<feature type="region of interest" description="Disordered" evidence="1">
    <location>
        <begin position="74"/>
        <end position="109"/>
    </location>
</feature>
<sequence length="129" mass="13843">MELKEAVVDVAEAEVAAGVVEEVVTSLANALGVDMEVDTVEPHEQHRSAVVPIEGERREIQGIGTPAILRQHTPQNVEHRSSSNALMPRERTSQITASSATPCGTPTSSVHRIQHAAHGETALVPQNMR</sequence>
<dbReference type="EMBL" id="CCYD01002577">
    <property type="protein sequence ID" value="CEG47416.1"/>
    <property type="molecule type" value="Genomic_DNA"/>
</dbReference>
<proteinExistence type="predicted"/>
<dbReference type="Proteomes" id="UP000054928">
    <property type="component" value="Unassembled WGS sequence"/>
</dbReference>
<name>A0A0P1B205_PLAHL</name>
<feature type="compositionally biased region" description="Polar residues" evidence="1">
    <location>
        <begin position="93"/>
        <end position="109"/>
    </location>
</feature>
<evidence type="ECO:0000256" key="1">
    <source>
        <dbReference type="SAM" id="MobiDB-lite"/>
    </source>
</evidence>
<accession>A0A0P1B205</accession>
<evidence type="ECO:0000313" key="3">
    <source>
        <dbReference type="Proteomes" id="UP000054928"/>
    </source>
</evidence>
<keyword evidence="3" id="KW-1185">Reference proteome</keyword>
<evidence type="ECO:0000313" key="2">
    <source>
        <dbReference type="EMBL" id="CEG47416.1"/>
    </source>
</evidence>
<protein>
    <submittedName>
        <fullName evidence="2">Uncharacterized protein</fullName>
    </submittedName>
</protein>
<dbReference type="RefSeq" id="XP_024583785.1">
    <property type="nucleotide sequence ID" value="XM_024718381.1"/>
</dbReference>
<dbReference type="AlphaFoldDB" id="A0A0P1B205"/>